<gene>
    <name evidence="5" type="ORF">ACFOD9_11295</name>
</gene>
<dbReference type="PROSITE" id="PS50268">
    <property type="entry name" value="CADHERIN_2"/>
    <property type="match status" value="1"/>
</dbReference>
<feature type="region of interest" description="Disordered" evidence="3">
    <location>
        <begin position="1"/>
        <end position="30"/>
    </location>
</feature>
<dbReference type="InterPro" id="IPR015919">
    <property type="entry name" value="Cadherin-like_sf"/>
</dbReference>
<dbReference type="InterPro" id="IPR018511">
    <property type="entry name" value="Hemolysin-typ_Ca-bd_CS"/>
</dbReference>
<accession>A0ABV7IUF6</accession>
<dbReference type="InterPro" id="IPR002126">
    <property type="entry name" value="Cadherin-like_dom"/>
</dbReference>
<keyword evidence="6" id="KW-1185">Reference proteome</keyword>
<comment type="subcellular location">
    <subcellularLocation>
        <location evidence="1">Secreted</location>
    </subcellularLocation>
</comment>
<dbReference type="CDD" id="cd11304">
    <property type="entry name" value="Cadherin_repeat"/>
    <property type="match status" value="1"/>
</dbReference>
<evidence type="ECO:0000256" key="2">
    <source>
        <dbReference type="ARBA" id="ARBA00022525"/>
    </source>
</evidence>
<dbReference type="SUPFAM" id="SSF51120">
    <property type="entry name" value="beta-Roll"/>
    <property type="match status" value="2"/>
</dbReference>
<protein>
    <submittedName>
        <fullName evidence="5">VCBS domain-containing protein</fullName>
    </submittedName>
</protein>
<evidence type="ECO:0000313" key="6">
    <source>
        <dbReference type="Proteomes" id="UP001595604"/>
    </source>
</evidence>
<organism evidence="5 6">
    <name type="scientific">Novosphingobium bradum</name>
    <dbReference type="NCBI Taxonomy" id="1737444"/>
    <lineage>
        <taxon>Bacteria</taxon>
        <taxon>Pseudomonadati</taxon>
        <taxon>Pseudomonadota</taxon>
        <taxon>Alphaproteobacteria</taxon>
        <taxon>Sphingomonadales</taxon>
        <taxon>Sphingomonadaceae</taxon>
        <taxon>Novosphingobium</taxon>
    </lineage>
</organism>
<dbReference type="SUPFAM" id="SSF49313">
    <property type="entry name" value="Cadherin-like"/>
    <property type="match status" value="1"/>
</dbReference>
<dbReference type="InterPro" id="IPR050557">
    <property type="entry name" value="RTX_toxin/Mannuronan_C5-epim"/>
</dbReference>
<evidence type="ECO:0000256" key="3">
    <source>
        <dbReference type="SAM" id="MobiDB-lite"/>
    </source>
</evidence>
<feature type="domain" description="Cadherin" evidence="4">
    <location>
        <begin position="176"/>
        <end position="284"/>
    </location>
</feature>
<dbReference type="Gene3D" id="2.60.40.10">
    <property type="entry name" value="Immunoglobulins"/>
    <property type="match status" value="2"/>
</dbReference>
<dbReference type="RefSeq" id="WP_379510217.1">
    <property type="nucleotide sequence ID" value="NZ_JBHRTQ010000009.1"/>
</dbReference>
<evidence type="ECO:0000313" key="5">
    <source>
        <dbReference type="EMBL" id="MFC3174836.1"/>
    </source>
</evidence>
<name>A0ABV7IUF6_9SPHN</name>
<keyword evidence="2" id="KW-0964">Secreted</keyword>
<proteinExistence type="predicted"/>
<evidence type="ECO:0000256" key="1">
    <source>
        <dbReference type="ARBA" id="ARBA00004613"/>
    </source>
</evidence>
<dbReference type="PRINTS" id="PR00313">
    <property type="entry name" value="CABNDNGRPT"/>
</dbReference>
<dbReference type="InterPro" id="IPR040853">
    <property type="entry name" value="RapA2_cadherin-like"/>
</dbReference>
<dbReference type="NCBIfam" id="TIGR01965">
    <property type="entry name" value="VCBS_repeat"/>
    <property type="match status" value="3"/>
</dbReference>
<dbReference type="Pfam" id="PF17803">
    <property type="entry name" value="Cadherin_4"/>
    <property type="match status" value="2"/>
</dbReference>
<evidence type="ECO:0000259" key="4">
    <source>
        <dbReference type="PROSITE" id="PS50268"/>
    </source>
</evidence>
<reference evidence="6" key="1">
    <citation type="journal article" date="2019" name="Int. J. Syst. Evol. Microbiol.">
        <title>The Global Catalogue of Microorganisms (GCM) 10K type strain sequencing project: providing services to taxonomists for standard genome sequencing and annotation.</title>
        <authorList>
            <consortium name="The Broad Institute Genomics Platform"/>
            <consortium name="The Broad Institute Genome Sequencing Center for Infectious Disease"/>
            <person name="Wu L."/>
            <person name="Ma J."/>
        </authorList>
    </citation>
    <scope>NUCLEOTIDE SEQUENCE [LARGE SCALE GENOMIC DNA]</scope>
    <source>
        <strain evidence="6">KCTC 42984</strain>
    </source>
</reference>
<dbReference type="PROSITE" id="PS00330">
    <property type="entry name" value="HEMOLYSIN_CALCIUM"/>
    <property type="match status" value="3"/>
</dbReference>
<dbReference type="InterPro" id="IPR001343">
    <property type="entry name" value="Hemolysn_Ca-bd"/>
</dbReference>
<sequence length="585" mass="59169">MASANAERPENRESDSGESGGRNPGVTFSNSSAAANLTRSLTEGDGPGAYLVTFDVLKASGGGAKARVWSVDDGTKGDDNAPVAVNKAFAAYNTGLLWQDAVGAVETSNAGARFWITASGEVKYDASALAPQINALALGEVFTDTIQYTIRLANGTLSVGRLTVNIAGTNDAPVITSAVQAGTVQEDTALQATGQITASDADHGATAAFSGNATGAYGSFAVDPVTGKWTYTLDNAHHQELAAGEVHTETFTVTVTDDHGATATQDITITVVGTDDLAVIQPGGNSGAVTEDGPGTAQGNVQSTDIDSPADQWVAASHSGGAHYGTFAVGADGQWTYVLDQANAAVDALNDGESLTDQFTVATADGQTVTVAIAINGHSDVLPDPNDHDDLGDPGNNRIVDHDASATIYGGAGNDSIYGNNGEDLLYGGSGNDLLDGGAGFDTLYGGSGDDRLIGKEMHDLLIGGSGNDTITSGLGLGADRIAYLSLDDGADVITDFVHGGLQADLIDLSAIDADSGTAGDQAFAWSGTVATAHGVWFEYVAGASNPDGSLGATFVHLDATGDALADLSIQLVGNVGLTAADFIL</sequence>
<dbReference type="InterPro" id="IPR010221">
    <property type="entry name" value="VCBS_dom"/>
</dbReference>
<dbReference type="InterPro" id="IPR011049">
    <property type="entry name" value="Serralysin-like_metalloprot_C"/>
</dbReference>
<dbReference type="Gene3D" id="2.150.10.10">
    <property type="entry name" value="Serralysin-like metalloprotease, C-terminal"/>
    <property type="match status" value="2"/>
</dbReference>
<dbReference type="EMBL" id="JBHRTQ010000009">
    <property type="protein sequence ID" value="MFC3174836.1"/>
    <property type="molecule type" value="Genomic_DNA"/>
</dbReference>
<dbReference type="PANTHER" id="PTHR38340">
    <property type="entry name" value="S-LAYER PROTEIN"/>
    <property type="match status" value="1"/>
</dbReference>
<dbReference type="PANTHER" id="PTHR38340:SF1">
    <property type="entry name" value="S-LAYER PROTEIN"/>
    <property type="match status" value="1"/>
</dbReference>
<dbReference type="InterPro" id="IPR013783">
    <property type="entry name" value="Ig-like_fold"/>
</dbReference>
<comment type="caution">
    <text evidence="5">The sequence shown here is derived from an EMBL/GenBank/DDBJ whole genome shotgun (WGS) entry which is preliminary data.</text>
</comment>
<dbReference type="Proteomes" id="UP001595604">
    <property type="component" value="Unassembled WGS sequence"/>
</dbReference>
<dbReference type="Pfam" id="PF00353">
    <property type="entry name" value="HemolysinCabind"/>
    <property type="match status" value="2"/>
</dbReference>